<proteinExistence type="inferred from homology"/>
<dbReference type="RefSeq" id="WP_205312413.1">
    <property type="nucleotide sequence ID" value="NZ_JAERPS020000005.1"/>
</dbReference>
<sequence length="232" mass="25871">MHSVSNQDSEQTPAITQRLIIRELATQDYTSVWHAMQQFTDQRNDSTPDQLWLLEHQPVFTQGQAGKEEHLLFPGDIPVVKVDRGGQVTYHGPGQLMVYVLLDLKRRNLGVRQLVTMLEQVLIQLLSPYGINAYAKPDAPGVYVDGAKIASLGLRVRKGCTFHGLALNVDMDLSPFSRINPCGYAGMQMVQCKDLGGPQTIVEAKKRIVQCFSQQLNAATLQHTTGLDWQND</sequence>
<accession>A0ABS7XC53</accession>
<dbReference type="GO" id="GO:0033819">
    <property type="term" value="F:lipoyl(octanoyl) transferase activity"/>
    <property type="evidence" value="ECO:0007669"/>
    <property type="project" value="UniProtKB-EC"/>
</dbReference>
<evidence type="ECO:0000256" key="4">
    <source>
        <dbReference type="ARBA" id="ARBA00024732"/>
    </source>
</evidence>
<comment type="pathway">
    <text evidence="1 5 6">Protein modification; protein lipoylation via endogenous pathway; protein N(6)-(lipoyl)lysine from octanoyl-[acyl-carrier-protein]: step 1/2.</text>
</comment>
<dbReference type="InterPro" id="IPR004143">
    <property type="entry name" value="BPL_LPL_catalytic"/>
</dbReference>
<dbReference type="PANTHER" id="PTHR10993">
    <property type="entry name" value="OCTANOYLTRANSFERASE"/>
    <property type="match status" value="1"/>
</dbReference>
<evidence type="ECO:0000256" key="5">
    <source>
        <dbReference type="HAMAP-Rule" id="MF_00013"/>
    </source>
</evidence>
<comment type="similarity">
    <text evidence="5 6">Belongs to the LipB family.</text>
</comment>
<evidence type="ECO:0000313" key="8">
    <source>
        <dbReference type="EMBL" id="MBZ9612936.1"/>
    </source>
</evidence>
<comment type="caution">
    <text evidence="8">The sequence shown here is derived from an EMBL/GenBank/DDBJ whole genome shotgun (WGS) entry which is preliminary data.</text>
</comment>
<dbReference type="NCBIfam" id="TIGR00214">
    <property type="entry name" value="lipB"/>
    <property type="match status" value="1"/>
</dbReference>
<gene>
    <name evidence="5 8" type="primary">lipB</name>
    <name evidence="8" type="ORF">I4W93_015205</name>
</gene>
<dbReference type="PROSITE" id="PS51733">
    <property type="entry name" value="BPL_LPL_CATALYTIC"/>
    <property type="match status" value="1"/>
</dbReference>
<evidence type="ECO:0000313" key="9">
    <source>
        <dbReference type="Proteomes" id="UP000663814"/>
    </source>
</evidence>
<dbReference type="SUPFAM" id="SSF55681">
    <property type="entry name" value="Class II aaRS and biotin synthetases"/>
    <property type="match status" value="1"/>
</dbReference>
<dbReference type="InterPro" id="IPR000544">
    <property type="entry name" value="Octanoyltransferase"/>
</dbReference>
<evidence type="ECO:0000256" key="2">
    <source>
        <dbReference type="ARBA" id="ARBA00022679"/>
    </source>
</evidence>
<dbReference type="CDD" id="cd16444">
    <property type="entry name" value="LipB"/>
    <property type="match status" value="1"/>
</dbReference>
<evidence type="ECO:0000256" key="1">
    <source>
        <dbReference type="ARBA" id="ARBA00004821"/>
    </source>
</evidence>
<dbReference type="PANTHER" id="PTHR10993:SF7">
    <property type="entry name" value="LIPOYLTRANSFERASE 2, MITOCHONDRIAL-RELATED"/>
    <property type="match status" value="1"/>
</dbReference>
<comment type="subcellular location">
    <subcellularLocation>
        <location evidence="5">Cytoplasm</location>
    </subcellularLocation>
</comment>
<name>A0ABS7XC53_9GAMM</name>
<keyword evidence="5" id="KW-0963">Cytoplasm</keyword>
<dbReference type="PROSITE" id="PS01313">
    <property type="entry name" value="LIPB"/>
    <property type="match status" value="1"/>
</dbReference>
<feature type="binding site" evidence="5">
    <location>
        <begin position="151"/>
        <end position="153"/>
    </location>
    <ligand>
        <name>substrate</name>
    </ligand>
</feature>
<dbReference type="Gene3D" id="3.30.930.10">
    <property type="entry name" value="Bira Bifunctional Protein, Domain 2"/>
    <property type="match status" value="1"/>
</dbReference>
<feature type="binding site" evidence="5">
    <location>
        <begin position="164"/>
        <end position="166"/>
    </location>
    <ligand>
        <name>substrate</name>
    </ligand>
</feature>
<dbReference type="Proteomes" id="UP000663814">
    <property type="component" value="Unassembled WGS sequence"/>
</dbReference>
<dbReference type="PIRSF" id="PIRSF016262">
    <property type="entry name" value="LPLase"/>
    <property type="match status" value="1"/>
</dbReference>
<evidence type="ECO:0000259" key="7">
    <source>
        <dbReference type="PROSITE" id="PS51733"/>
    </source>
</evidence>
<organism evidence="8 9">
    <name type="scientific">Rheinheimera maricola</name>
    <dbReference type="NCBI Taxonomy" id="2793282"/>
    <lineage>
        <taxon>Bacteria</taxon>
        <taxon>Pseudomonadati</taxon>
        <taxon>Pseudomonadota</taxon>
        <taxon>Gammaproteobacteria</taxon>
        <taxon>Chromatiales</taxon>
        <taxon>Chromatiaceae</taxon>
        <taxon>Rheinheimera</taxon>
    </lineage>
</organism>
<keyword evidence="9" id="KW-1185">Reference proteome</keyword>
<keyword evidence="2 5" id="KW-0808">Transferase</keyword>
<dbReference type="EC" id="2.3.1.181" evidence="5 6"/>
<feature type="site" description="Lowers pKa of active site Cys" evidence="5">
    <location>
        <position position="148"/>
    </location>
</feature>
<dbReference type="Pfam" id="PF21948">
    <property type="entry name" value="LplA-B_cat"/>
    <property type="match status" value="1"/>
</dbReference>
<dbReference type="NCBIfam" id="NF010922">
    <property type="entry name" value="PRK14342.1"/>
    <property type="match status" value="1"/>
</dbReference>
<keyword evidence="3 5" id="KW-0012">Acyltransferase</keyword>
<comment type="miscellaneous">
    <text evidence="5">In the reaction, the free carboxyl group of octanoic acid is attached via an amide linkage to the epsilon-amino group of a specific lysine residue of lipoyl domains of lipoate-dependent enzymes.</text>
</comment>
<protein>
    <recommendedName>
        <fullName evidence="5 6">Octanoyltransferase</fullName>
        <ecNumber evidence="5 6">2.3.1.181</ecNumber>
    </recommendedName>
    <alternativeName>
        <fullName evidence="5">Lipoate-protein ligase B</fullName>
    </alternativeName>
    <alternativeName>
        <fullName evidence="5">Lipoyl/octanoyl transferase</fullName>
    </alternativeName>
    <alternativeName>
        <fullName evidence="5">Octanoyl-[acyl-carrier-protein]-protein N-octanoyltransferase</fullName>
    </alternativeName>
</protein>
<evidence type="ECO:0000256" key="6">
    <source>
        <dbReference type="PIRNR" id="PIRNR016262"/>
    </source>
</evidence>
<evidence type="ECO:0000256" key="3">
    <source>
        <dbReference type="ARBA" id="ARBA00023315"/>
    </source>
</evidence>
<comment type="function">
    <text evidence="4 5 6">Catalyzes the transfer of endogenously produced octanoic acid from octanoyl-acyl-carrier-protein onto the lipoyl domains of lipoate-dependent enzymes. Lipoyl-ACP can also act as a substrate although octanoyl-ACP is likely to be the physiological substrate.</text>
</comment>
<feature type="active site" description="Acyl-thioester intermediate" evidence="5">
    <location>
        <position position="182"/>
    </location>
</feature>
<reference evidence="8 9" key="2">
    <citation type="submission" date="2021-08" db="EMBL/GenBank/DDBJ databases">
        <title>Rheinheimera aquimaris sp. nov., isolated from seawater of the East Sea in Korea.</title>
        <authorList>
            <person name="Kim K.H."/>
            <person name="Wenting R."/>
            <person name="Kim K.R."/>
            <person name="Jeon C.O."/>
        </authorList>
    </citation>
    <scope>NUCLEOTIDE SEQUENCE [LARGE SCALE GENOMIC DNA]</scope>
    <source>
        <strain evidence="8 9">MA-13</strain>
    </source>
</reference>
<dbReference type="HAMAP" id="MF_00013">
    <property type="entry name" value="LipB"/>
    <property type="match status" value="1"/>
</dbReference>
<reference evidence="8 9" key="1">
    <citation type="submission" date="2020-12" db="EMBL/GenBank/DDBJ databases">
        <authorList>
            <person name="Ruan W."/>
            <person name="Khan S.A."/>
            <person name="Jeon C.O."/>
        </authorList>
    </citation>
    <scope>NUCLEOTIDE SEQUENCE [LARGE SCALE GENOMIC DNA]</scope>
    <source>
        <strain evidence="8 9">MA-13</strain>
    </source>
</reference>
<dbReference type="InterPro" id="IPR045864">
    <property type="entry name" value="aa-tRNA-synth_II/BPL/LPL"/>
</dbReference>
<feature type="binding site" evidence="5">
    <location>
        <begin position="84"/>
        <end position="91"/>
    </location>
    <ligand>
        <name>substrate</name>
    </ligand>
</feature>
<feature type="domain" description="BPL/LPL catalytic" evidence="7">
    <location>
        <begin position="45"/>
        <end position="220"/>
    </location>
</feature>
<dbReference type="EMBL" id="JAERPS020000005">
    <property type="protein sequence ID" value="MBZ9612936.1"/>
    <property type="molecule type" value="Genomic_DNA"/>
</dbReference>
<dbReference type="InterPro" id="IPR020605">
    <property type="entry name" value="Octanoyltransferase_CS"/>
</dbReference>
<comment type="catalytic activity">
    <reaction evidence="5 6">
        <text>octanoyl-[ACP] + L-lysyl-[protein] = N(6)-octanoyl-L-lysyl-[protein] + holo-[ACP] + H(+)</text>
        <dbReference type="Rhea" id="RHEA:17665"/>
        <dbReference type="Rhea" id="RHEA-COMP:9636"/>
        <dbReference type="Rhea" id="RHEA-COMP:9685"/>
        <dbReference type="Rhea" id="RHEA-COMP:9752"/>
        <dbReference type="Rhea" id="RHEA-COMP:9928"/>
        <dbReference type="ChEBI" id="CHEBI:15378"/>
        <dbReference type="ChEBI" id="CHEBI:29969"/>
        <dbReference type="ChEBI" id="CHEBI:64479"/>
        <dbReference type="ChEBI" id="CHEBI:78463"/>
        <dbReference type="ChEBI" id="CHEBI:78809"/>
        <dbReference type="EC" id="2.3.1.181"/>
    </reaction>
</comment>